<dbReference type="PANTHER" id="PTHR30615:SF8">
    <property type="entry name" value="UPF0047 PROTEIN C4A8.02C"/>
    <property type="match status" value="1"/>
</dbReference>
<dbReference type="InterPro" id="IPR035917">
    <property type="entry name" value="YjbQ-like_sf"/>
</dbReference>
<sequence length="139" mass="15652">MWYQKTIQLRPRGRGFHLITDEIEQQIPEIARLHVGLAHLFVQHTSASLTLNENADPTVRSDMEAHFNHVAPERAPYYQHTYEGDDDMPAHIKASMLGASVSIPISQGRLALGTWQGIYLGEHRDQGGSRRVVITLQGE</sequence>
<evidence type="ECO:0000313" key="3">
    <source>
        <dbReference type="Proteomes" id="UP000031278"/>
    </source>
</evidence>
<dbReference type="InterPro" id="IPR001602">
    <property type="entry name" value="UPF0047_YjbQ-like"/>
</dbReference>
<dbReference type="SUPFAM" id="SSF111038">
    <property type="entry name" value="YjbQ-like"/>
    <property type="match status" value="1"/>
</dbReference>
<comment type="similarity">
    <text evidence="1">Belongs to the UPF0047 family.</text>
</comment>
<protein>
    <recommendedName>
        <fullName evidence="4">Secondary thiamine-phosphate synthase</fullName>
    </recommendedName>
</protein>
<dbReference type="PROSITE" id="PS01314">
    <property type="entry name" value="UPF0047"/>
    <property type="match status" value="1"/>
</dbReference>
<gene>
    <name evidence="2" type="ORF">RJ45_20055</name>
</gene>
<evidence type="ECO:0008006" key="4">
    <source>
        <dbReference type="Google" id="ProtNLM"/>
    </source>
</evidence>
<accession>A0A0B9G020</accession>
<name>A0A0B9G020_9GAMM</name>
<reference evidence="2 3" key="1">
    <citation type="submission" date="2014-12" db="EMBL/GenBank/DDBJ databases">
        <title>Genome sequencing of Photobacterium gaetbulicola AD005a.</title>
        <authorList>
            <person name="Adrian T.G.S."/>
            <person name="Chan K.G."/>
        </authorList>
    </citation>
    <scope>NUCLEOTIDE SEQUENCE [LARGE SCALE GENOMIC DNA]</scope>
    <source>
        <strain evidence="2 3">AD005a</strain>
    </source>
</reference>
<evidence type="ECO:0000256" key="1">
    <source>
        <dbReference type="ARBA" id="ARBA00005534"/>
    </source>
</evidence>
<dbReference type="AlphaFoldDB" id="A0A0B9G020"/>
<dbReference type="Proteomes" id="UP000031278">
    <property type="component" value="Unassembled WGS sequence"/>
</dbReference>
<evidence type="ECO:0000313" key="2">
    <source>
        <dbReference type="EMBL" id="KHT61944.1"/>
    </source>
</evidence>
<dbReference type="EMBL" id="JWLZ01000187">
    <property type="protein sequence ID" value="KHT61944.1"/>
    <property type="molecule type" value="Genomic_DNA"/>
</dbReference>
<dbReference type="Pfam" id="PF01894">
    <property type="entry name" value="YjbQ"/>
    <property type="match status" value="1"/>
</dbReference>
<dbReference type="NCBIfam" id="TIGR00149">
    <property type="entry name" value="TIGR00149_YjbQ"/>
    <property type="match status" value="1"/>
</dbReference>
<organism evidence="2 3">
    <name type="scientific">Photobacterium gaetbulicola</name>
    <dbReference type="NCBI Taxonomy" id="1295392"/>
    <lineage>
        <taxon>Bacteria</taxon>
        <taxon>Pseudomonadati</taxon>
        <taxon>Pseudomonadota</taxon>
        <taxon>Gammaproteobacteria</taxon>
        <taxon>Vibrionales</taxon>
        <taxon>Vibrionaceae</taxon>
        <taxon>Photobacterium</taxon>
    </lineage>
</organism>
<proteinExistence type="inferred from homology"/>
<dbReference type="PIRSF" id="PIRSF004681">
    <property type="entry name" value="UCP004681"/>
    <property type="match status" value="1"/>
</dbReference>
<dbReference type="RefSeq" id="WP_039466463.1">
    <property type="nucleotide sequence ID" value="NZ_JWLZ01000187.1"/>
</dbReference>
<comment type="caution">
    <text evidence="2">The sequence shown here is derived from an EMBL/GenBank/DDBJ whole genome shotgun (WGS) entry which is preliminary data.</text>
</comment>
<dbReference type="PANTHER" id="PTHR30615">
    <property type="entry name" value="UNCHARACTERIZED PROTEIN YJBQ-RELATED"/>
    <property type="match status" value="1"/>
</dbReference>
<dbReference type="Gene3D" id="2.60.120.460">
    <property type="entry name" value="YjbQ-like"/>
    <property type="match status" value="1"/>
</dbReference>